<dbReference type="InterPro" id="IPR013087">
    <property type="entry name" value="Znf_C2H2_type"/>
</dbReference>
<protein>
    <recommendedName>
        <fullName evidence="8">C2H2-type domain-containing protein</fullName>
    </recommendedName>
</protein>
<evidence type="ECO:0000256" key="4">
    <source>
        <dbReference type="ARBA" id="ARBA00022833"/>
    </source>
</evidence>
<dbReference type="PROSITE" id="PS50157">
    <property type="entry name" value="ZINC_FINGER_C2H2_2"/>
    <property type="match status" value="1"/>
</dbReference>
<dbReference type="EMBL" id="JAJJMA010229576">
    <property type="protein sequence ID" value="MCL7041957.1"/>
    <property type="molecule type" value="Genomic_DNA"/>
</dbReference>
<keyword evidence="5" id="KW-0539">Nucleus</keyword>
<evidence type="ECO:0000256" key="7">
    <source>
        <dbReference type="SAM" id="MobiDB-lite"/>
    </source>
</evidence>
<keyword evidence="2" id="KW-0479">Metal-binding</keyword>
<feature type="domain" description="C2H2-type" evidence="8">
    <location>
        <begin position="80"/>
        <end position="107"/>
    </location>
</feature>
<dbReference type="Proteomes" id="UP001177140">
    <property type="component" value="Unassembled WGS sequence"/>
</dbReference>
<dbReference type="PROSITE" id="PS00028">
    <property type="entry name" value="ZINC_FINGER_C2H2_1"/>
    <property type="match status" value="1"/>
</dbReference>
<dbReference type="InterPro" id="IPR044246">
    <property type="entry name" value="ZFP3-like"/>
</dbReference>
<dbReference type="GO" id="GO:0009788">
    <property type="term" value="P:negative regulation of abscisic acid-activated signaling pathway"/>
    <property type="evidence" value="ECO:0007669"/>
    <property type="project" value="InterPro"/>
</dbReference>
<dbReference type="PANTHER" id="PTHR47287:SF15">
    <property type="entry name" value="ZINC FINGER PROTEIN 3-LIKE"/>
    <property type="match status" value="1"/>
</dbReference>
<dbReference type="SUPFAM" id="SSF57667">
    <property type="entry name" value="beta-beta-alpha zinc fingers"/>
    <property type="match status" value="1"/>
</dbReference>
<dbReference type="EMBL" id="JAJJMA010072122">
    <property type="protein sequence ID" value="MCL7027792.1"/>
    <property type="molecule type" value="Genomic_DNA"/>
</dbReference>
<keyword evidence="11" id="KW-1185">Reference proteome</keyword>
<evidence type="ECO:0000313" key="9">
    <source>
        <dbReference type="EMBL" id="MCL7027792.1"/>
    </source>
</evidence>
<keyword evidence="3 6" id="KW-0863">Zinc-finger</keyword>
<evidence type="ECO:0000313" key="10">
    <source>
        <dbReference type="EMBL" id="MCL7041957.1"/>
    </source>
</evidence>
<dbReference type="GO" id="GO:0005634">
    <property type="term" value="C:nucleus"/>
    <property type="evidence" value="ECO:0007669"/>
    <property type="project" value="UniProtKB-SubCell"/>
</dbReference>
<dbReference type="AlphaFoldDB" id="A0AA41S0J1"/>
<evidence type="ECO:0000256" key="5">
    <source>
        <dbReference type="ARBA" id="ARBA00023242"/>
    </source>
</evidence>
<evidence type="ECO:0000259" key="8">
    <source>
        <dbReference type="PROSITE" id="PS50157"/>
    </source>
</evidence>
<organism evidence="9 11">
    <name type="scientific">Papaver nudicaule</name>
    <name type="common">Iceland poppy</name>
    <dbReference type="NCBI Taxonomy" id="74823"/>
    <lineage>
        <taxon>Eukaryota</taxon>
        <taxon>Viridiplantae</taxon>
        <taxon>Streptophyta</taxon>
        <taxon>Embryophyta</taxon>
        <taxon>Tracheophyta</taxon>
        <taxon>Spermatophyta</taxon>
        <taxon>Magnoliopsida</taxon>
        <taxon>Ranunculales</taxon>
        <taxon>Papaveraceae</taxon>
        <taxon>Papaveroideae</taxon>
        <taxon>Papaver</taxon>
    </lineage>
</organism>
<sequence length="255" mass="28324">MEETQPTEPYYSVLHSSSSMYELDNYEIECRDHEEGVDLNKGFSLNQERNLIDNFNAASSSSSTDKEVESRELDEEPQVFSCTYCQRKFHTSQALGGHQNAHKRERTIARRERQRRRAAFSYANMQHHTYNPHFPFSSMGSPLINNNSSLDVQPYCLIPKPPSSTSSLLPSLSLGPPHHQQHLYGHHHPGGTSSFIQSIVDIVPVYVPRTPRLVGCSFQLQGGSGGGGGGGGGRSSTASNQEETDMKDIDLSLKL</sequence>
<dbReference type="GO" id="GO:0008270">
    <property type="term" value="F:zinc ion binding"/>
    <property type="evidence" value="ECO:0007669"/>
    <property type="project" value="UniProtKB-KW"/>
</dbReference>
<dbReference type="Gene3D" id="3.30.160.60">
    <property type="entry name" value="Classic Zinc Finger"/>
    <property type="match status" value="1"/>
</dbReference>
<evidence type="ECO:0000256" key="3">
    <source>
        <dbReference type="ARBA" id="ARBA00022771"/>
    </source>
</evidence>
<evidence type="ECO:0000256" key="6">
    <source>
        <dbReference type="PROSITE-ProRule" id="PRU00042"/>
    </source>
</evidence>
<comment type="caution">
    <text evidence="9">The sequence shown here is derived from an EMBL/GenBank/DDBJ whole genome shotgun (WGS) entry which is preliminary data.</text>
</comment>
<name>A0AA41S0J1_PAPNU</name>
<feature type="compositionally biased region" description="Basic and acidic residues" evidence="7">
    <location>
        <begin position="244"/>
        <end position="255"/>
    </location>
</feature>
<feature type="region of interest" description="Disordered" evidence="7">
    <location>
        <begin position="224"/>
        <end position="255"/>
    </location>
</feature>
<gene>
    <name evidence="9" type="ORF">MKW94_010466</name>
    <name evidence="10" type="ORF">MKW94_019723</name>
</gene>
<feature type="compositionally biased region" description="Gly residues" evidence="7">
    <location>
        <begin position="224"/>
        <end position="234"/>
    </location>
</feature>
<evidence type="ECO:0000256" key="2">
    <source>
        <dbReference type="ARBA" id="ARBA00022723"/>
    </source>
</evidence>
<reference evidence="9" key="1">
    <citation type="submission" date="2022-03" db="EMBL/GenBank/DDBJ databases">
        <title>A functionally conserved STORR gene fusion in Papaver species that diverged 16.8 million years ago.</title>
        <authorList>
            <person name="Catania T."/>
        </authorList>
    </citation>
    <scope>NUCLEOTIDE SEQUENCE</scope>
    <source>
        <strain evidence="9">S-191538</strain>
    </source>
</reference>
<accession>A0AA41S0J1</accession>
<keyword evidence="4" id="KW-0862">Zinc</keyword>
<dbReference type="InterPro" id="IPR036236">
    <property type="entry name" value="Znf_C2H2_sf"/>
</dbReference>
<comment type="subcellular location">
    <subcellularLocation>
        <location evidence="1">Nucleus</location>
    </subcellularLocation>
</comment>
<proteinExistence type="predicted"/>
<evidence type="ECO:0000313" key="11">
    <source>
        <dbReference type="Proteomes" id="UP001177140"/>
    </source>
</evidence>
<evidence type="ECO:0000256" key="1">
    <source>
        <dbReference type="ARBA" id="ARBA00004123"/>
    </source>
</evidence>
<dbReference type="PANTHER" id="PTHR47287">
    <property type="entry name" value="C2H2 AND C2HC ZINC FINGERS SUPERFAMILY PROTEIN"/>
    <property type="match status" value="1"/>
</dbReference>